<evidence type="ECO:0000256" key="1">
    <source>
        <dbReference type="ARBA" id="ARBA00007401"/>
    </source>
</evidence>
<dbReference type="InterPro" id="IPR006103">
    <property type="entry name" value="Glyco_hydro_2_cat"/>
</dbReference>
<dbReference type="RefSeq" id="WP_284292572.1">
    <property type="nucleotide sequence ID" value="NZ_BSUK01000001.1"/>
</dbReference>
<dbReference type="PANTHER" id="PTHR42732">
    <property type="entry name" value="BETA-GALACTOSIDASE"/>
    <property type="match status" value="1"/>
</dbReference>
<dbReference type="Gene3D" id="3.20.20.80">
    <property type="entry name" value="Glycosidases"/>
    <property type="match status" value="1"/>
</dbReference>
<evidence type="ECO:0000259" key="4">
    <source>
        <dbReference type="Pfam" id="PF02836"/>
    </source>
</evidence>
<evidence type="ECO:0000313" key="7">
    <source>
        <dbReference type="Proteomes" id="UP001157091"/>
    </source>
</evidence>
<dbReference type="InterPro" id="IPR013783">
    <property type="entry name" value="Ig-like_fold"/>
</dbReference>
<dbReference type="InterPro" id="IPR036156">
    <property type="entry name" value="Beta-gal/glucu_dom_sf"/>
</dbReference>
<evidence type="ECO:0000313" key="6">
    <source>
        <dbReference type="EMBL" id="GMA23593.1"/>
    </source>
</evidence>
<accession>A0ABQ6HYM1</accession>
<dbReference type="SUPFAM" id="SSF51445">
    <property type="entry name" value="(Trans)glycosidases"/>
    <property type="match status" value="1"/>
</dbReference>
<dbReference type="Pfam" id="PF25275">
    <property type="entry name" value="Golvesin_C"/>
    <property type="match status" value="1"/>
</dbReference>
<sequence>MKYPIGVRGEYWNRNDGATPRSYHDMKSGIFGDVSMQAVPPVSVEDVFVRPDQNHDKVTVEVTVNNQTRLPAPVSITNTIKTWPAGKTALKFTSNPTRILKPGKTTLSVTQTWRDYKLWWPDDPTLYNMVTTLKLGPLQLDQAINRFGVRDVHAVESSDPTKRGVYVNGVRTALFGESIETNTVGQGVDNIAQDGLTFNGNWALTRTYFSHVIDVAKSMNINVLRIHRGWALNKELVEIADEKGMMLIGENPVIIRTWEPLLTDQYRQSGLSMMLQIAKHYRNNPSIVMWSISNENPAYNDDLTAGMKTGYAGQPAVNPDIQLVSTNAETDTVASGGYRGTYLHETTNKTWFDYEENASYIKLTDDARRSSVVDSMRIFRQQRMSLGYDAKIALAFYNFQKVFALPDQAHSKIKIPWTKDQINGPGYHAEYMWNSIFNPYTTPATDNTMPEYTPSSQQLWADSYAPVAVFDKDWVDNAMKSSSLTTSYSAGRTLYLFNSDLKDRTTALTATWTLTNRDTGEALNTGTFTQDVPLGGYVTHDIVTGPAPTKNLDLHLTVTKSGTTRYDETLTFGGTDAEPSPVQTTPGDDTIVMDNDVDGTSSSGLTRTTAYAKTYGKDAAATAAVQADDFARYTPYLGSDGDYQVLVHVPAGLTGTQKVSLTWEDGGLQQADQTIDVSTPGWVEVPGGPRTMTKGQSSTSLTLVAGGTSTVLAADAVAFQRVDTDPTTRHTIDQTRAPASGTTWEYLGRYTCEAGKNCHITLTNDANNRVVADAVQFRQDDTTITLDEDRATTTGTWTHADKPTSQGGDLVYADKATPATATITWTPDLPTSGEWDVYTTWDDDPDNNGSHRATNAPYTVTTTSDEGGTTTPTGPWDVVDDPMDSGAAWTPGGNGGTANWSDGALRLVDSSTAFYKAVTRTGFAAPTGAFTFEFTAHTNDSANAGSSEVGVRSGAYYARVVLNHGATGTVADGYGDATTISTLDTTVDHIYRAVVHADHTFDLYVDGARVWKGAPSKGTGTSVLKIASEPMLLGDVTVGSVRVANGELVP</sequence>
<dbReference type="InterPro" id="IPR051913">
    <property type="entry name" value="GH2_Domain-Containing"/>
</dbReference>
<protein>
    <recommendedName>
        <fullName evidence="8">Beta-galactosidase</fullName>
    </recommendedName>
</protein>
<evidence type="ECO:0000259" key="3">
    <source>
        <dbReference type="Pfam" id="PF00703"/>
    </source>
</evidence>
<comment type="caution">
    <text evidence="6">The sequence shown here is derived from an EMBL/GenBank/DDBJ whole genome shotgun (WGS) entry which is preliminary data.</text>
</comment>
<evidence type="ECO:0000259" key="5">
    <source>
        <dbReference type="Pfam" id="PF25275"/>
    </source>
</evidence>
<feature type="region of interest" description="Disordered" evidence="2">
    <location>
        <begin position="844"/>
        <end position="877"/>
    </location>
</feature>
<evidence type="ECO:0008006" key="8">
    <source>
        <dbReference type="Google" id="ProtNLM"/>
    </source>
</evidence>
<dbReference type="PANTHER" id="PTHR42732:SF1">
    <property type="entry name" value="BETA-MANNOSIDASE"/>
    <property type="match status" value="1"/>
</dbReference>
<feature type="domain" description="Glycoside hydrolase family 2 immunoglobulin-like beta-sandwich" evidence="3">
    <location>
        <begin position="42"/>
        <end position="150"/>
    </location>
</feature>
<feature type="region of interest" description="Disordered" evidence="2">
    <location>
        <begin position="572"/>
        <end position="604"/>
    </location>
</feature>
<name>A0ABQ6HYM1_9MICO</name>
<dbReference type="Proteomes" id="UP001157091">
    <property type="component" value="Unassembled WGS sequence"/>
</dbReference>
<proteinExistence type="inferred from homology"/>
<feature type="domain" description="Golvesin/Xly CBD-like" evidence="5">
    <location>
        <begin position="787"/>
        <end position="865"/>
    </location>
</feature>
<feature type="compositionally biased region" description="Low complexity" evidence="2">
    <location>
        <begin position="859"/>
        <end position="877"/>
    </location>
</feature>
<reference evidence="7" key="1">
    <citation type="journal article" date="2019" name="Int. J. Syst. Evol. Microbiol.">
        <title>The Global Catalogue of Microorganisms (GCM) 10K type strain sequencing project: providing services to taxonomists for standard genome sequencing and annotation.</title>
        <authorList>
            <consortium name="The Broad Institute Genomics Platform"/>
            <consortium name="The Broad Institute Genome Sequencing Center for Infectious Disease"/>
            <person name="Wu L."/>
            <person name="Ma J."/>
        </authorList>
    </citation>
    <scope>NUCLEOTIDE SEQUENCE [LARGE SCALE GENOMIC DNA]</scope>
    <source>
        <strain evidence="7">NBRC 106348</strain>
    </source>
</reference>
<dbReference type="InterPro" id="IPR033803">
    <property type="entry name" value="CBD-like_Golvesin-Xly"/>
</dbReference>
<dbReference type="Gene3D" id="2.60.40.10">
    <property type="entry name" value="Immunoglobulins"/>
    <property type="match status" value="1"/>
</dbReference>
<evidence type="ECO:0000256" key="2">
    <source>
        <dbReference type="SAM" id="MobiDB-lite"/>
    </source>
</evidence>
<dbReference type="InterPro" id="IPR017853">
    <property type="entry name" value="GH"/>
</dbReference>
<dbReference type="EMBL" id="BSUK01000001">
    <property type="protein sequence ID" value="GMA23593.1"/>
    <property type="molecule type" value="Genomic_DNA"/>
</dbReference>
<keyword evidence="7" id="KW-1185">Reference proteome</keyword>
<feature type="domain" description="Glycoside hydrolase family 2 catalytic" evidence="4">
    <location>
        <begin position="212"/>
        <end position="299"/>
    </location>
</feature>
<dbReference type="Pfam" id="PF02836">
    <property type="entry name" value="Glyco_hydro_2_C"/>
    <property type="match status" value="1"/>
</dbReference>
<dbReference type="SUPFAM" id="SSF49303">
    <property type="entry name" value="beta-Galactosidase/glucuronidase domain"/>
    <property type="match status" value="1"/>
</dbReference>
<comment type="similarity">
    <text evidence="1">Belongs to the glycosyl hydrolase 2 family.</text>
</comment>
<dbReference type="InterPro" id="IPR006102">
    <property type="entry name" value="Ig-like_GH2"/>
</dbReference>
<dbReference type="Pfam" id="PF00703">
    <property type="entry name" value="Glyco_hydro_2"/>
    <property type="match status" value="1"/>
</dbReference>
<feature type="compositionally biased region" description="Polar residues" evidence="2">
    <location>
        <begin position="847"/>
        <end position="858"/>
    </location>
</feature>
<organism evidence="6 7">
    <name type="scientific">Luteimicrobium album</name>
    <dbReference type="NCBI Taxonomy" id="1054550"/>
    <lineage>
        <taxon>Bacteria</taxon>
        <taxon>Bacillati</taxon>
        <taxon>Actinomycetota</taxon>
        <taxon>Actinomycetes</taxon>
        <taxon>Micrococcales</taxon>
        <taxon>Luteimicrobium</taxon>
    </lineage>
</organism>
<gene>
    <name evidence="6" type="ORF">GCM10025864_13520</name>
</gene>